<protein>
    <submittedName>
        <fullName evidence="1">Uncharacterized protein</fullName>
    </submittedName>
</protein>
<evidence type="ECO:0000313" key="2">
    <source>
        <dbReference type="Proteomes" id="UP001175228"/>
    </source>
</evidence>
<dbReference type="EMBL" id="JAUEPU010000011">
    <property type="protein sequence ID" value="KAK0498278.1"/>
    <property type="molecule type" value="Genomic_DNA"/>
</dbReference>
<name>A0AA39QB56_9AGAR</name>
<organism evidence="1 2">
    <name type="scientific">Armillaria luteobubalina</name>
    <dbReference type="NCBI Taxonomy" id="153913"/>
    <lineage>
        <taxon>Eukaryota</taxon>
        <taxon>Fungi</taxon>
        <taxon>Dikarya</taxon>
        <taxon>Basidiomycota</taxon>
        <taxon>Agaricomycotina</taxon>
        <taxon>Agaricomycetes</taxon>
        <taxon>Agaricomycetidae</taxon>
        <taxon>Agaricales</taxon>
        <taxon>Marasmiineae</taxon>
        <taxon>Physalacriaceae</taxon>
        <taxon>Armillaria</taxon>
    </lineage>
</organism>
<proteinExistence type="predicted"/>
<sequence>MWLILWAVPAMTESRDLNLEGITRSIVKCDFFQEGRQVRRVSSQNRLEVTEGGGGLGIKSNRGKNELWNPEVYLRQGNQKIGVP</sequence>
<dbReference type="Proteomes" id="UP001175228">
    <property type="component" value="Unassembled WGS sequence"/>
</dbReference>
<reference evidence="1" key="1">
    <citation type="submission" date="2023-06" db="EMBL/GenBank/DDBJ databases">
        <authorList>
            <consortium name="Lawrence Berkeley National Laboratory"/>
            <person name="Ahrendt S."/>
            <person name="Sahu N."/>
            <person name="Indic B."/>
            <person name="Wong-Bajracharya J."/>
            <person name="Merenyi Z."/>
            <person name="Ke H.-M."/>
            <person name="Monk M."/>
            <person name="Kocsube S."/>
            <person name="Drula E."/>
            <person name="Lipzen A."/>
            <person name="Balint B."/>
            <person name="Henrissat B."/>
            <person name="Andreopoulos B."/>
            <person name="Martin F.M."/>
            <person name="Harder C.B."/>
            <person name="Rigling D."/>
            <person name="Ford K.L."/>
            <person name="Foster G.D."/>
            <person name="Pangilinan J."/>
            <person name="Papanicolaou A."/>
            <person name="Barry K."/>
            <person name="LaButti K."/>
            <person name="Viragh M."/>
            <person name="Koriabine M."/>
            <person name="Yan M."/>
            <person name="Riley R."/>
            <person name="Champramary S."/>
            <person name="Plett K.L."/>
            <person name="Tsai I.J."/>
            <person name="Slot J."/>
            <person name="Sipos G."/>
            <person name="Plett J."/>
            <person name="Nagy L.G."/>
            <person name="Grigoriev I.V."/>
        </authorList>
    </citation>
    <scope>NUCLEOTIDE SEQUENCE</scope>
    <source>
        <strain evidence="1">HWK02</strain>
    </source>
</reference>
<evidence type="ECO:0000313" key="1">
    <source>
        <dbReference type="EMBL" id="KAK0498278.1"/>
    </source>
</evidence>
<comment type="caution">
    <text evidence="1">The sequence shown here is derived from an EMBL/GenBank/DDBJ whole genome shotgun (WGS) entry which is preliminary data.</text>
</comment>
<dbReference type="AlphaFoldDB" id="A0AA39QB56"/>
<accession>A0AA39QB56</accession>
<keyword evidence="2" id="KW-1185">Reference proteome</keyword>
<gene>
    <name evidence="1" type="ORF">EDD18DRAFT_1157027</name>
</gene>